<gene>
    <name evidence="1" type="ORF">EV193_102117</name>
</gene>
<comment type="caution">
    <text evidence="1">The sequence shown here is derived from an EMBL/GenBank/DDBJ whole genome shotgun (WGS) entry which is preliminary data.</text>
</comment>
<protein>
    <submittedName>
        <fullName evidence="1">Uncharacterized protein</fullName>
    </submittedName>
</protein>
<name>A0A4Q7L3V3_9PSEU</name>
<dbReference type="AlphaFoldDB" id="A0A4Q7L3V3"/>
<organism evidence="1 2">
    <name type="scientific">Herbihabitans rhizosphaerae</name>
    <dbReference type="NCBI Taxonomy" id="1872711"/>
    <lineage>
        <taxon>Bacteria</taxon>
        <taxon>Bacillati</taxon>
        <taxon>Actinomycetota</taxon>
        <taxon>Actinomycetes</taxon>
        <taxon>Pseudonocardiales</taxon>
        <taxon>Pseudonocardiaceae</taxon>
        <taxon>Herbihabitans</taxon>
    </lineage>
</organism>
<reference evidence="1 2" key="1">
    <citation type="submission" date="2019-02" db="EMBL/GenBank/DDBJ databases">
        <title>Genomic Encyclopedia of Type Strains, Phase IV (KMG-IV): sequencing the most valuable type-strain genomes for metagenomic binning, comparative biology and taxonomic classification.</title>
        <authorList>
            <person name="Goeker M."/>
        </authorList>
    </citation>
    <scope>NUCLEOTIDE SEQUENCE [LARGE SCALE GENOMIC DNA]</scope>
    <source>
        <strain evidence="1 2">DSM 101727</strain>
    </source>
</reference>
<dbReference type="Proteomes" id="UP000294257">
    <property type="component" value="Unassembled WGS sequence"/>
</dbReference>
<dbReference type="RefSeq" id="WP_165401261.1">
    <property type="nucleotide sequence ID" value="NZ_SGWQ01000002.1"/>
</dbReference>
<proteinExistence type="predicted"/>
<dbReference type="EMBL" id="SGWQ01000002">
    <property type="protein sequence ID" value="RZS43141.1"/>
    <property type="molecule type" value="Genomic_DNA"/>
</dbReference>
<accession>A0A4Q7L3V3</accession>
<sequence length="57" mass="6582">MGWIIAGIFVALLLVAWGFDRRSRRLVPDRKRGNPRAVTDRILARRQADITRDSYGQ</sequence>
<evidence type="ECO:0000313" key="1">
    <source>
        <dbReference type="EMBL" id="RZS43141.1"/>
    </source>
</evidence>
<evidence type="ECO:0000313" key="2">
    <source>
        <dbReference type="Proteomes" id="UP000294257"/>
    </source>
</evidence>
<keyword evidence="2" id="KW-1185">Reference proteome</keyword>